<sequence length="79" mass="8664">MVDRPGPACPRGQRYPDERWCVMPCSCGKKRNRFEVVAEGTGKVLFTSSSEGTANAVSKRYPGSTVRESGTKEINHSKS</sequence>
<reference evidence="2" key="1">
    <citation type="journal article" date="2014" name="Int. J. Syst. Evol. Microbiol.">
        <title>Complete genome sequence of Corynebacterium casei LMG S-19264T (=DSM 44701T), isolated from a smear-ripened cheese.</title>
        <authorList>
            <consortium name="US DOE Joint Genome Institute (JGI-PGF)"/>
            <person name="Walter F."/>
            <person name="Albersmeier A."/>
            <person name="Kalinowski J."/>
            <person name="Ruckert C."/>
        </authorList>
    </citation>
    <scope>NUCLEOTIDE SEQUENCE</scope>
    <source>
        <strain evidence="2">JCM 4988</strain>
    </source>
</reference>
<dbReference type="AlphaFoldDB" id="A0A918UMY7"/>
<feature type="compositionally biased region" description="Basic and acidic residues" evidence="1">
    <location>
        <begin position="69"/>
        <end position="79"/>
    </location>
</feature>
<dbReference type="EMBL" id="BMWG01000003">
    <property type="protein sequence ID" value="GGZ23345.1"/>
    <property type="molecule type" value="Genomic_DNA"/>
</dbReference>
<evidence type="ECO:0000313" key="3">
    <source>
        <dbReference type="Proteomes" id="UP000630936"/>
    </source>
</evidence>
<evidence type="ECO:0000313" key="2">
    <source>
        <dbReference type="EMBL" id="GGZ23345.1"/>
    </source>
</evidence>
<comment type="caution">
    <text evidence="2">The sequence shown here is derived from an EMBL/GenBank/DDBJ whole genome shotgun (WGS) entry which is preliminary data.</text>
</comment>
<proteinExistence type="predicted"/>
<feature type="region of interest" description="Disordered" evidence="1">
    <location>
        <begin position="50"/>
        <end position="79"/>
    </location>
</feature>
<dbReference type="Proteomes" id="UP000630936">
    <property type="component" value="Unassembled WGS sequence"/>
</dbReference>
<name>A0A918UMY7_9ACTN</name>
<gene>
    <name evidence="2" type="ORF">GCM10010387_15600</name>
</gene>
<evidence type="ECO:0000256" key="1">
    <source>
        <dbReference type="SAM" id="MobiDB-lite"/>
    </source>
</evidence>
<reference evidence="2" key="2">
    <citation type="submission" date="2020-09" db="EMBL/GenBank/DDBJ databases">
        <authorList>
            <person name="Sun Q."/>
            <person name="Ohkuma M."/>
        </authorList>
    </citation>
    <scope>NUCLEOTIDE SEQUENCE</scope>
    <source>
        <strain evidence="2">JCM 4988</strain>
    </source>
</reference>
<organism evidence="2 3">
    <name type="scientific">Streptomyces inusitatus</name>
    <dbReference type="NCBI Taxonomy" id="68221"/>
    <lineage>
        <taxon>Bacteria</taxon>
        <taxon>Bacillati</taxon>
        <taxon>Actinomycetota</taxon>
        <taxon>Actinomycetes</taxon>
        <taxon>Kitasatosporales</taxon>
        <taxon>Streptomycetaceae</taxon>
        <taxon>Streptomyces</taxon>
    </lineage>
</organism>
<protein>
    <submittedName>
        <fullName evidence="2">Uncharacterized protein</fullName>
    </submittedName>
</protein>
<keyword evidence="3" id="KW-1185">Reference proteome</keyword>
<accession>A0A918UMY7</accession>